<organism evidence="1 2">
    <name type="scientific">Brachionus plicatilis</name>
    <name type="common">Marine rotifer</name>
    <name type="synonym">Brachionus muelleri</name>
    <dbReference type="NCBI Taxonomy" id="10195"/>
    <lineage>
        <taxon>Eukaryota</taxon>
        <taxon>Metazoa</taxon>
        <taxon>Spiralia</taxon>
        <taxon>Gnathifera</taxon>
        <taxon>Rotifera</taxon>
        <taxon>Eurotatoria</taxon>
        <taxon>Monogononta</taxon>
        <taxon>Pseudotrocha</taxon>
        <taxon>Ploima</taxon>
        <taxon>Brachionidae</taxon>
        <taxon>Brachionus</taxon>
    </lineage>
</organism>
<keyword evidence="2" id="KW-1185">Reference proteome</keyword>
<comment type="caution">
    <text evidence="1">The sequence shown here is derived from an EMBL/GenBank/DDBJ whole genome shotgun (WGS) entry which is preliminary data.</text>
</comment>
<dbReference type="AlphaFoldDB" id="A0A3M7P8N8"/>
<evidence type="ECO:0000313" key="2">
    <source>
        <dbReference type="Proteomes" id="UP000276133"/>
    </source>
</evidence>
<dbReference type="EMBL" id="REGN01012462">
    <property type="protein sequence ID" value="RMZ95363.1"/>
    <property type="molecule type" value="Genomic_DNA"/>
</dbReference>
<reference evidence="1 2" key="1">
    <citation type="journal article" date="2018" name="Sci. Rep.">
        <title>Genomic signatures of local adaptation to the degree of environmental predictability in rotifers.</title>
        <authorList>
            <person name="Franch-Gras L."/>
            <person name="Hahn C."/>
            <person name="Garcia-Roger E.M."/>
            <person name="Carmona M.J."/>
            <person name="Serra M."/>
            <person name="Gomez A."/>
        </authorList>
    </citation>
    <scope>NUCLEOTIDE SEQUENCE [LARGE SCALE GENOMIC DNA]</scope>
    <source>
        <strain evidence="1">HYR1</strain>
    </source>
</reference>
<proteinExistence type="predicted"/>
<evidence type="ECO:0000313" key="1">
    <source>
        <dbReference type="EMBL" id="RMZ95363.1"/>
    </source>
</evidence>
<accession>A0A3M7P8N8</accession>
<sequence>MVLTKVSDKASAILEFEAARKTKKIVPNVILQNFVNVNALLGLIDGRFDRFVYRIGRLGSRSGHILWRQTSQFMARKLLGFKKK</sequence>
<name>A0A3M7P8N8_BRAPC</name>
<gene>
    <name evidence="1" type="ORF">BpHYR1_011759</name>
</gene>
<protein>
    <submittedName>
        <fullName evidence="1">Uncharacterized protein</fullName>
    </submittedName>
</protein>
<dbReference type="Proteomes" id="UP000276133">
    <property type="component" value="Unassembled WGS sequence"/>
</dbReference>